<feature type="transmembrane region" description="Helical" evidence="8">
    <location>
        <begin position="666"/>
        <end position="695"/>
    </location>
</feature>
<evidence type="ECO:0000256" key="2">
    <source>
        <dbReference type="ARBA" id="ARBA00008017"/>
    </source>
</evidence>
<sequence length="914" mass="96764">MVRRFFLSPRTATFAALLASVVALSPAAVTAQGTAPAPAQTVPPAQGTAPPAQPQPGHEQGKTAPAQPPQGQAPAAAAPPPKPVVKAPTAEALQKIRERLDEIKNDLDAREKTVTGPNVAAGDLTRARDGLDAVSDRIRGIIDLLTPRLEAARERLTQLGPKPKEGEEDADLAKERAEREQAVTDIDGTQRLAKSLLVQSEQIVDQVTNRRRAAFTRGLFERTSGLVSPDLWMRVANDVPRDLRGLQSAFEDIAYLFSRNGTIWNLLLLGLAFGVSIALYIGRRNIAPALGRRDASVTNPSRHRKLLAAWRVLLLGTGPAIAGSYAIYYALDVTDLLPQRLLPVASAILIGLAFIAFVQALCDALLAVGKPAWRPAPVSDAAAWRISTLAVSIAVVITVSKSVEALNAGISAALPISIATRGIGAVAAALLLAIGLHRFADTAEKEEACFGPYVATETSTGIGGPLRILGWVAVAVVGLAPLVGYVALSAFLVDQLIWTASLIVLLWLFIASADTFIGSTLTEDTKLATALQANTGLRKRSLNQIAVLGTGAARVVLIAIVALLVLAPWGLDSTDVFSSVRSAFFGFKVGDVTISLSSIVFGVGILVLGVVITRAVQRWLENTYLPATDLDAGLRNSIATVVGYFGFLLALALAFSYLGLSLEKLTIVAGALSVGIGFGLQSIVNNFVSGLLLLWERPIRVGDQVVIGDSEGIVRRISVRSTEIQTFDRSAVIVPNSNLISGVVKNRVRGDRTGRVIISVSVLRNQDPVRAAEMMVSCAAAHPDVLKEPPPRVVFKKIGDPFLDFDLIAMVTDVNLGQKVQSDLNFSVFATLSEAGFIPAMGPASSFVTVQGLEPVRDALSQIAGAVVVQRPPDGAQDTTEGDARELPPGRDEVRRATPREGSRDTGGRTLGTN</sequence>
<feature type="transmembrane region" description="Helical" evidence="8">
    <location>
        <begin position="412"/>
        <end position="436"/>
    </location>
</feature>
<evidence type="ECO:0000256" key="6">
    <source>
        <dbReference type="ARBA" id="ARBA00023136"/>
    </source>
</evidence>
<evidence type="ECO:0000256" key="8">
    <source>
        <dbReference type="SAM" id="Phobius"/>
    </source>
</evidence>
<keyword evidence="3" id="KW-1003">Cell membrane</keyword>
<reference evidence="13" key="2">
    <citation type="submission" date="2021-08" db="EMBL/GenBank/DDBJ databases">
        <authorList>
            <person name="Tani A."/>
            <person name="Ola A."/>
            <person name="Ogura Y."/>
            <person name="Katsura K."/>
            <person name="Hayashi T."/>
        </authorList>
    </citation>
    <scope>NUCLEOTIDE SEQUENCE</scope>
    <source>
        <strain evidence="13">NBRC 15689</strain>
    </source>
</reference>
<dbReference type="PROSITE" id="PS01246">
    <property type="entry name" value="UPF0003"/>
    <property type="match status" value="1"/>
</dbReference>
<evidence type="ECO:0000259" key="10">
    <source>
        <dbReference type="Pfam" id="PF00924"/>
    </source>
</evidence>
<evidence type="ECO:0000256" key="4">
    <source>
        <dbReference type="ARBA" id="ARBA00022692"/>
    </source>
</evidence>
<dbReference type="InterPro" id="IPR049278">
    <property type="entry name" value="MS_channel_C"/>
</dbReference>
<name>A0ABQ4T4Z2_METOR</name>
<keyword evidence="14" id="KW-1185">Reference proteome</keyword>
<dbReference type="InterPro" id="IPR006686">
    <property type="entry name" value="MscS_channel_CS"/>
</dbReference>
<proteinExistence type="inferred from homology"/>
<feature type="signal peptide" evidence="9">
    <location>
        <begin position="1"/>
        <end position="31"/>
    </location>
</feature>
<protein>
    <recommendedName>
        <fullName evidence="15">Small-conductance mechanosensitive channel</fullName>
    </recommendedName>
</protein>
<dbReference type="PANTHER" id="PTHR30347">
    <property type="entry name" value="POTASSIUM CHANNEL RELATED"/>
    <property type="match status" value="1"/>
</dbReference>
<organism evidence="13 14">
    <name type="scientific">Methylobacterium organophilum</name>
    <dbReference type="NCBI Taxonomy" id="410"/>
    <lineage>
        <taxon>Bacteria</taxon>
        <taxon>Pseudomonadati</taxon>
        <taxon>Pseudomonadota</taxon>
        <taxon>Alphaproteobacteria</taxon>
        <taxon>Hyphomicrobiales</taxon>
        <taxon>Methylobacteriaceae</taxon>
        <taxon>Methylobacterium</taxon>
    </lineage>
</organism>
<dbReference type="Gene3D" id="2.30.30.60">
    <property type="match status" value="1"/>
</dbReference>
<evidence type="ECO:0000256" key="5">
    <source>
        <dbReference type="ARBA" id="ARBA00022989"/>
    </source>
</evidence>
<dbReference type="InterPro" id="IPR011014">
    <property type="entry name" value="MscS_channel_TM-2"/>
</dbReference>
<feature type="compositionally biased region" description="Low complexity" evidence="7">
    <location>
        <begin position="62"/>
        <end position="76"/>
    </location>
</feature>
<feature type="transmembrane region" description="Helical" evidence="8">
    <location>
        <begin position="637"/>
        <end position="660"/>
    </location>
</feature>
<keyword evidence="6 8" id="KW-0472">Membrane</keyword>
<evidence type="ECO:0000313" key="13">
    <source>
        <dbReference type="EMBL" id="GJE26096.1"/>
    </source>
</evidence>
<dbReference type="PANTHER" id="PTHR30347:SF9">
    <property type="entry name" value="MINICONDUCTANCE MECHANOSENSITIVE CHANNEL MSCM"/>
    <property type="match status" value="1"/>
</dbReference>
<evidence type="ECO:0000256" key="7">
    <source>
        <dbReference type="SAM" id="MobiDB-lite"/>
    </source>
</evidence>
<evidence type="ECO:0000313" key="14">
    <source>
        <dbReference type="Proteomes" id="UP001055156"/>
    </source>
</evidence>
<feature type="transmembrane region" description="Helical" evidence="8">
    <location>
        <begin position="263"/>
        <end position="282"/>
    </location>
</feature>
<feature type="transmembrane region" description="Helical" evidence="8">
    <location>
        <begin position="381"/>
        <end position="400"/>
    </location>
</feature>
<feature type="domain" description="Mechanosensitive ion channel MscS" evidence="10">
    <location>
        <begin position="683"/>
        <end position="747"/>
    </location>
</feature>
<dbReference type="Proteomes" id="UP001055156">
    <property type="component" value="Unassembled WGS sequence"/>
</dbReference>
<comment type="caution">
    <text evidence="13">The sequence shown here is derived from an EMBL/GenBank/DDBJ whole genome shotgun (WGS) entry which is preliminary data.</text>
</comment>
<reference evidence="13" key="1">
    <citation type="journal article" date="2021" name="Front. Microbiol.">
        <title>Comprehensive Comparative Genomics and Phenotyping of Methylobacterium Species.</title>
        <authorList>
            <person name="Alessa O."/>
            <person name="Ogura Y."/>
            <person name="Fujitani Y."/>
            <person name="Takami H."/>
            <person name="Hayashi T."/>
            <person name="Sahin N."/>
            <person name="Tani A."/>
        </authorList>
    </citation>
    <scope>NUCLEOTIDE SEQUENCE</scope>
    <source>
        <strain evidence="13">NBRC 15689</strain>
    </source>
</reference>
<evidence type="ECO:0000256" key="9">
    <source>
        <dbReference type="SAM" id="SignalP"/>
    </source>
</evidence>
<evidence type="ECO:0000259" key="12">
    <source>
        <dbReference type="Pfam" id="PF21082"/>
    </source>
</evidence>
<evidence type="ECO:0008006" key="15">
    <source>
        <dbReference type="Google" id="ProtNLM"/>
    </source>
</evidence>
<comment type="subcellular location">
    <subcellularLocation>
        <location evidence="1">Cell membrane</location>
        <topology evidence="1">Multi-pass membrane protein</topology>
    </subcellularLocation>
</comment>
<dbReference type="Gene3D" id="1.10.287.1260">
    <property type="match status" value="1"/>
</dbReference>
<feature type="compositionally biased region" description="Low complexity" evidence="7">
    <location>
        <begin position="35"/>
        <end position="50"/>
    </location>
</feature>
<feature type="chain" id="PRO_5046459108" description="Small-conductance mechanosensitive channel" evidence="9">
    <location>
        <begin position="32"/>
        <end position="914"/>
    </location>
</feature>
<feature type="transmembrane region" description="Helical" evidence="8">
    <location>
        <begin position="312"/>
        <end position="331"/>
    </location>
</feature>
<feature type="transmembrane region" description="Helical" evidence="8">
    <location>
        <begin position="545"/>
        <end position="571"/>
    </location>
</feature>
<feature type="domain" description="Mechanosensitive ion channel MscS C-terminal" evidence="12">
    <location>
        <begin position="757"/>
        <end position="836"/>
    </location>
</feature>
<feature type="domain" description="DUF3772" evidence="11">
    <location>
        <begin position="191"/>
        <end position="250"/>
    </location>
</feature>
<feature type="transmembrane region" description="Helical" evidence="8">
    <location>
        <begin position="343"/>
        <end position="369"/>
    </location>
</feature>
<dbReference type="SUPFAM" id="SSF82689">
    <property type="entry name" value="Mechanosensitive channel protein MscS (YggB), C-terminal domain"/>
    <property type="match status" value="1"/>
</dbReference>
<dbReference type="SUPFAM" id="SSF82861">
    <property type="entry name" value="Mechanosensitive channel protein MscS (YggB), transmembrane region"/>
    <property type="match status" value="1"/>
</dbReference>
<feature type="transmembrane region" description="Helical" evidence="8">
    <location>
        <begin position="497"/>
        <end position="517"/>
    </location>
</feature>
<dbReference type="Gene3D" id="3.30.70.100">
    <property type="match status" value="1"/>
</dbReference>
<keyword evidence="9" id="KW-0732">Signal</keyword>
<dbReference type="InterPro" id="IPR011066">
    <property type="entry name" value="MscS_channel_C_sf"/>
</dbReference>
<keyword evidence="4 8" id="KW-0812">Transmembrane</keyword>
<dbReference type="InterPro" id="IPR052702">
    <property type="entry name" value="MscS-like_channel"/>
</dbReference>
<dbReference type="InterPro" id="IPR022249">
    <property type="entry name" value="DUF3772"/>
</dbReference>
<dbReference type="SUPFAM" id="SSF50182">
    <property type="entry name" value="Sm-like ribonucleoproteins"/>
    <property type="match status" value="1"/>
</dbReference>
<comment type="similarity">
    <text evidence="2">Belongs to the MscS (TC 1.A.23) family.</text>
</comment>
<dbReference type="InterPro" id="IPR023408">
    <property type="entry name" value="MscS_beta-dom_sf"/>
</dbReference>
<dbReference type="InterPro" id="IPR010920">
    <property type="entry name" value="LSM_dom_sf"/>
</dbReference>
<feature type="transmembrane region" description="Helical" evidence="8">
    <location>
        <begin position="468"/>
        <end position="491"/>
    </location>
</feature>
<feature type="compositionally biased region" description="Basic and acidic residues" evidence="7">
    <location>
        <begin position="882"/>
        <end position="907"/>
    </location>
</feature>
<accession>A0ABQ4T4Z2</accession>
<dbReference type="InterPro" id="IPR006685">
    <property type="entry name" value="MscS_channel_2nd"/>
</dbReference>
<gene>
    <name evidence="13" type="ORF">LKMONMHP_0942</name>
</gene>
<dbReference type="EMBL" id="BPQV01000002">
    <property type="protein sequence ID" value="GJE26096.1"/>
    <property type="molecule type" value="Genomic_DNA"/>
</dbReference>
<feature type="region of interest" description="Disordered" evidence="7">
    <location>
        <begin position="869"/>
        <end position="914"/>
    </location>
</feature>
<evidence type="ECO:0000259" key="11">
    <source>
        <dbReference type="Pfam" id="PF12607"/>
    </source>
</evidence>
<dbReference type="Pfam" id="PF12607">
    <property type="entry name" value="DUF3772"/>
    <property type="match status" value="1"/>
</dbReference>
<dbReference type="Pfam" id="PF00924">
    <property type="entry name" value="MS_channel_2nd"/>
    <property type="match status" value="1"/>
</dbReference>
<feature type="transmembrane region" description="Helical" evidence="8">
    <location>
        <begin position="594"/>
        <end position="616"/>
    </location>
</feature>
<feature type="region of interest" description="Disordered" evidence="7">
    <location>
        <begin position="154"/>
        <end position="177"/>
    </location>
</feature>
<keyword evidence="5 8" id="KW-1133">Transmembrane helix</keyword>
<evidence type="ECO:0000256" key="1">
    <source>
        <dbReference type="ARBA" id="ARBA00004651"/>
    </source>
</evidence>
<feature type="region of interest" description="Disordered" evidence="7">
    <location>
        <begin position="35"/>
        <end position="86"/>
    </location>
</feature>
<dbReference type="Pfam" id="PF21082">
    <property type="entry name" value="MS_channel_3rd"/>
    <property type="match status" value="1"/>
</dbReference>
<dbReference type="RefSeq" id="WP_238310038.1">
    <property type="nucleotide sequence ID" value="NZ_BPQV01000002.1"/>
</dbReference>
<evidence type="ECO:0000256" key="3">
    <source>
        <dbReference type="ARBA" id="ARBA00022475"/>
    </source>
</evidence>